<protein>
    <submittedName>
        <fullName evidence="1">Phage portal protein</fullName>
    </submittedName>
</protein>
<evidence type="ECO:0000313" key="2">
    <source>
        <dbReference type="Proteomes" id="UP000323708"/>
    </source>
</evidence>
<dbReference type="Pfam" id="PF04860">
    <property type="entry name" value="Phage_portal"/>
    <property type="match status" value="1"/>
</dbReference>
<gene>
    <name evidence="1" type="ORF">F0M18_01190</name>
</gene>
<reference evidence="1 2" key="1">
    <citation type="submission" date="2019-09" db="EMBL/GenBank/DDBJ databases">
        <authorList>
            <person name="Chen X.-Y."/>
        </authorList>
    </citation>
    <scope>NUCLEOTIDE SEQUENCE [LARGE SCALE GENOMIC DNA]</scope>
    <source>
        <strain evidence="1 2">NY5</strain>
    </source>
</reference>
<name>A0A5B0X6E4_9GAMM</name>
<dbReference type="InterPro" id="IPR006944">
    <property type="entry name" value="Phage/GTA_portal"/>
</dbReference>
<dbReference type="AlphaFoldDB" id="A0A5B0X6E4"/>
<dbReference type="Proteomes" id="UP000323708">
    <property type="component" value="Unassembled WGS sequence"/>
</dbReference>
<keyword evidence="2" id="KW-1185">Reference proteome</keyword>
<dbReference type="EMBL" id="VTUX01000001">
    <property type="protein sequence ID" value="KAA1194087.1"/>
    <property type="molecule type" value="Genomic_DNA"/>
</dbReference>
<sequence length="84" mass="9532">MDRIMGIRSRLNKAVMTGDKFVKFEVRSLLRGDMKARAEFYTKQLQNSALSQNEIRALGDMNPRDGGDVCLTPMNMLHNGREVS</sequence>
<evidence type="ECO:0000313" key="1">
    <source>
        <dbReference type="EMBL" id="KAA1194087.1"/>
    </source>
</evidence>
<comment type="caution">
    <text evidence="1">The sequence shown here is derived from an EMBL/GenBank/DDBJ whole genome shotgun (WGS) entry which is preliminary data.</text>
</comment>
<organism evidence="1 2">
    <name type="scientific">Pseudohalioglobus sediminis</name>
    <dbReference type="NCBI Taxonomy" id="2606449"/>
    <lineage>
        <taxon>Bacteria</taxon>
        <taxon>Pseudomonadati</taxon>
        <taxon>Pseudomonadota</taxon>
        <taxon>Gammaproteobacteria</taxon>
        <taxon>Cellvibrionales</taxon>
        <taxon>Halieaceae</taxon>
        <taxon>Pseudohalioglobus</taxon>
    </lineage>
</organism>
<accession>A0A5B0X6E4</accession>
<proteinExistence type="predicted"/>